<proteinExistence type="predicted"/>
<keyword evidence="1" id="KW-0472">Membrane</keyword>
<sequence length="82" mass="9386">MIGGTAISLSLCVLPIALVSTPIQNFQLFWVNLFFVALIPTVFLILVLKNKKSGLILWNILLLDFLLLFYVFVILKWMLNVF</sequence>
<accession>A0A366EV24</accession>
<organism evidence="2 3">
    <name type="scientific">Rossellomorea aquimaris</name>
    <dbReference type="NCBI Taxonomy" id="189382"/>
    <lineage>
        <taxon>Bacteria</taxon>
        <taxon>Bacillati</taxon>
        <taxon>Bacillota</taxon>
        <taxon>Bacilli</taxon>
        <taxon>Bacillales</taxon>
        <taxon>Bacillaceae</taxon>
        <taxon>Rossellomorea</taxon>
    </lineage>
</organism>
<dbReference type="EMBL" id="QNRJ01000004">
    <property type="protein sequence ID" value="RBP05349.1"/>
    <property type="molecule type" value="Genomic_DNA"/>
</dbReference>
<evidence type="ECO:0000256" key="1">
    <source>
        <dbReference type="SAM" id="Phobius"/>
    </source>
</evidence>
<reference evidence="2 3" key="1">
    <citation type="submission" date="2018-06" db="EMBL/GenBank/DDBJ databases">
        <title>Freshwater and sediment microbial communities from various areas in North America, analyzing microbe dynamics in response to fracking.</title>
        <authorList>
            <person name="Lamendella R."/>
        </authorList>
    </citation>
    <scope>NUCLEOTIDE SEQUENCE [LARGE SCALE GENOMIC DNA]</scope>
    <source>
        <strain evidence="2 3">97B</strain>
    </source>
</reference>
<keyword evidence="1" id="KW-1133">Transmembrane helix</keyword>
<dbReference type="AlphaFoldDB" id="A0A366EV24"/>
<feature type="transmembrane region" description="Helical" evidence="1">
    <location>
        <begin position="55"/>
        <end position="79"/>
    </location>
</feature>
<evidence type="ECO:0000313" key="3">
    <source>
        <dbReference type="Proteomes" id="UP000252118"/>
    </source>
</evidence>
<dbReference type="OrthoDB" id="8447150at2"/>
<dbReference type="RefSeq" id="WP_113968861.1">
    <property type="nucleotide sequence ID" value="NZ_QNRJ01000004.1"/>
</dbReference>
<gene>
    <name evidence="2" type="ORF">DET59_10466</name>
</gene>
<keyword evidence="1" id="KW-0812">Transmembrane</keyword>
<dbReference type="Proteomes" id="UP000252118">
    <property type="component" value="Unassembled WGS sequence"/>
</dbReference>
<evidence type="ECO:0000313" key="2">
    <source>
        <dbReference type="EMBL" id="RBP05349.1"/>
    </source>
</evidence>
<name>A0A366EV24_9BACI</name>
<protein>
    <submittedName>
        <fullName evidence="2">Uncharacterized protein</fullName>
    </submittedName>
</protein>
<feature type="transmembrane region" description="Helical" evidence="1">
    <location>
        <begin position="29"/>
        <end position="48"/>
    </location>
</feature>
<comment type="caution">
    <text evidence="2">The sequence shown here is derived from an EMBL/GenBank/DDBJ whole genome shotgun (WGS) entry which is preliminary data.</text>
</comment>